<dbReference type="PANTHER" id="PTHR46035">
    <property type="entry name" value="TETRATRICOPEPTIDE REPEAT PROTEIN 4"/>
    <property type="match status" value="1"/>
</dbReference>
<sequence length="1290" mass="144347">MAFPFQMGLESTKMMEFLASLPEEELENFLQSVNDTADEFHEQNLQSKTQEGLIERFKKMRTKFTRPGGVYADLGFDAVTRIAFTSADAKPKTNMRSLRTLKPMIVKELDAGTTHYGRYLCGFVAIDDAFFGVSSASLLLEDVTGRLVEIAVYGLVDANLSSHEKLYIVGHKFPKGHPIVVFEPFYKVRMDGSLGIRVEQATEIAPWQDVPTDMVTWKKLGNDFFSVLNTQNEGCGALACYQQAIQAMQPELCTLVLLLNNLATCRFKMGDFATSIQLSGVAAHLDPSYFKAWFRLASALVENGSKSIAASVVAHVQNNLPLAPHDLQLLKSTFGAMHVSTDSSPFDSYAKWCTSLESPGFVLAKEQPCQGPKDADTWRKEGSGYFSTGDYISAEDCYRKGLALTTACRSDLSIVLNNVAAVYLTMRRENSDIPGISIGKLNVTSAKLHAQLSTTESALLNCTVAGLIDPLNCKAWVRRTRCLRYMGNSKKGYIADLKIVVDKVATQVCTTAEKSKLFHEFKRKLDDNIQRRLRCFTDVKPAYEVSGVSTEVQRQQRHATHPQNLVSAIGREDEHEDDIDQYIAQMEKVEAMMCFALAASESQTDQRRNLPREMMMYVKDTPPQIHIEFPMLRGWPTGIEPVFARKILYRAYLDARASPWVTASSMREGRFFEKIDPADLVKRWHGTVAFETLAKKATSLKFGDIIARNEEPSIAVPAYDARIRSNFANNPNRAEAYFLGTTHVAIGFNDFSSLVTATIRDQLHNGMPLKFVGFEMSEFAVAKCKVVAQMLASPDVSISSVMEVWLSSTWSCSTLKDFRKCVNTVLESLRGRNSNPKVMTYLNHWASVETISATKAHTEFFANLRRYSHRVLIGLHCFRRVVDRLDLTQYMLTGEVRASSRVMNIVEKEQSASISEANVSKAGKSTSKKKRRHKKKKAKKGAVATPSCINAPLVGSLTMWNVPPGAPPLEEDVAFNTVDFMKILENFEEREKKQKHSTDDLSVVDLFIIHIMRNLHRLHELMTANKLSIEVNYGVVKAVRGKAATDPENLNLLARIALMRPFTISWSNVLDYFVPEDFHDLARRCSIFGDCVHYGYSMNWTTQVFGASLLDYDPTYHKALIDSTLDAALGFLSETSLSKMLTVLGLDKLLHLPFRENPLNSTGYVLACIHQQKWINYFMDKGKLSPEAAHRLGVRCTPSNSGLQAGAMELAIPSPLDRSSLTLYMSWCYDPKLRLQMVDLGATDTDKLARIEQLLNVQKDDQQVAQGTGCSTSRDLTTVYNSDNLGAWSK</sequence>
<dbReference type="GO" id="GO:0005829">
    <property type="term" value="C:cytosol"/>
    <property type="evidence" value="ECO:0007669"/>
    <property type="project" value="TreeGrafter"/>
</dbReference>
<organism evidence="2 3">
    <name type="scientific">Peronospora farinosa</name>
    <dbReference type="NCBI Taxonomy" id="134698"/>
    <lineage>
        <taxon>Eukaryota</taxon>
        <taxon>Sar</taxon>
        <taxon>Stramenopiles</taxon>
        <taxon>Oomycota</taxon>
        <taxon>Peronosporomycetes</taxon>
        <taxon>Peronosporales</taxon>
        <taxon>Peronosporaceae</taxon>
        <taxon>Peronospora</taxon>
    </lineage>
</organism>
<dbReference type="Proteomes" id="UP001159659">
    <property type="component" value="Unassembled WGS sequence"/>
</dbReference>
<evidence type="ECO:0000256" key="1">
    <source>
        <dbReference type="SAM" id="MobiDB-lite"/>
    </source>
</evidence>
<evidence type="ECO:0008006" key="4">
    <source>
        <dbReference type="Google" id="ProtNLM"/>
    </source>
</evidence>
<name>A0AAV0TMS6_9STRA</name>
<dbReference type="InterPro" id="IPR011990">
    <property type="entry name" value="TPR-like_helical_dom_sf"/>
</dbReference>
<comment type="caution">
    <text evidence="2">The sequence shown here is derived from an EMBL/GenBank/DDBJ whole genome shotgun (WGS) entry which is preliminary data.</text>
</comment>
<reference evidence="2" key="1">
    <citation type="submission" date="2022-12" db="EMBL/GenBank/DDBJ databases">
        <authorList>
            <person name="Webb A."/>
        </authorList>
    </citation>
    <scope>NUCLEOTIDE SEQUENCE</scope>
    <source>
        <strain evidence="2">Pf2</strain>
    </source>
</reference>
<accession>A0AAV0TMS6</accession>
<dbReference type="GO" id="GO:0005634">
    <property type="term" value="C:nucleus"/>
    <property type="evidence" value="ECO:0007669"/>
    <property type="project" value="TreeGrafter"/>
</dbReference>
<dbReference type="GO" id="GO:0030544">
    <property type="term" value="F:Hsp70 protein binding"/>
    <property type="evidence" value="ECO:0007669"/>
    <property type="project" value="TreeGrafter"/>
</dbReference>
<dbReference type="SUPFAM" id="SSF48452">
    <property type="entry name" value="TPR-like"/>
    <property type="match status" value="2"/>
</dbReference>
<dbReference type="GO" id="GO:0051879">
    <property type="term" value="F:Hsp90 protein binding"/>
    <property type="evidence" value="ECO:0007669"/>
    <property type="project" value="TreeGrafter"/>
</dbReference>
<dbReference type="EMBL" id="CANTFK010000748">
    <property type="protein sequence ID" value="CAI5724470.1"/>
    <property type="molecule type" value="Genomic_DNA"/>
</dbReference>
<dbReference type="PANTHER" id="PTHR46035:SF1">
    <property type="entry name" value="TETRATRICOPEPTIDE REPEAT PROTEIN 4"/>
    <property type="match status" value="1"/>
</dbReference>
<feature type="region of interest" description="Disordered" evidence="1">
    <location>
        <begin position="916"/>
        <end position="941"/>
    </location>
</feature>
<dbReference type="GO" id="GO:0006457">
    <property type="term" value="P:protein folding"/>
    <property type="evidence" value="ECO:0007669"/>
    <property type="project" value="TreeGrafter"/>
</dbReference>
<protein>
    <recommendedName>
        <fullName evidence="4">Clu domain-containing protein</fullName>
    </recommendedName>
</protein>
<proteinExistence type="predicted"/>
<dbReference type="Gene3D" id="1.25.40.10">
    <property type="entry name" value="Tetratricopeptide repeat domain"/>
    <property type="match status" value="2"/>
</dbReference>
<feature type="compositionally biased region" description="Basic residues" evidence="1">
    <location>
        <begin position="926"/>
        <end position="940"/>
    </location>
</feature>
<gene>
    <name evidence="2" type="ORF">PFR002_LOCUS4897</name>
</gene>
<evidence type="ECO:0000313" key="2">
    <source>
        <dbReference type="EMBL" id="CAI5724470.1"/>
    </source>
</evidence>
<evidence type="ECO:0000313" key="3">
    <source>
        <dbReference type="Proteomes" id="UP001159659"/>
    </source>
</evidence>